<feature type="domain" description="Luciferase-like" evidence="2">
    <location>
        <begin position="19"/>
        <end position="320"/>
    </location>
</feature>
<dbReference type="InterPro" id="IPR050564">
    <property type="entry name" value="F420-G6PD/mer"/>
</dbReference>
<dbReference type="InterPro" id="IPR019951">
    <property type="entry name" value="F420_OxRdatse_Rv3520c_pred"/>
</dbReference>
<evidence type="ECO:0000259" key="2">
    <source>
        <dbReference type="Pfam" id="PF00296"/>
    </source>
</evidence>
<accession>A0A381Q5E6</accession>
<evidence type="ECO:0000256" key="1">
    <source>
        <dbReference type="ARBA" id="ARBA00023002"/>
    </source>
</evidence>
<dbReference type="CDD" id="cd01097">
    <property type="entry name" value="Tetrahydromethanopterin_reductase"/>
    <property type="match status" value="1"/>
</dbReference>
<dbReference type="Gene3D" id="3.20.20.30">
    <property type="entry name" value="Luciferase-like domain"/>
    <property type="match status" value="1"/>
</dbReference>
<gene>
    <name evidence="3" type="ORF">METZ01_LOCUS27430</name>
</gene>
<dbReference type="PANTHER" id="PTHR43244:SF1">
    <property type="entry name" value="5,10-METHYLENETETRAHYDROMETHANOPTERIN REDUCTASE"/>
    <property type="match status" value="1"/>
</dbReference>
<sequence>MKLGLISGYSGRRINIPIENVLQAENLGYESIWTSEAWGSDAVTPAAWILAQTQTIKVGTAIMQMPARTPAMAAMTAMTLSELSGGRFIVGLGASGPQVVEGWHGVPYGRPVTRLKEYVEIMKQIFAREGPASYDGKEYQLPYRGDGATGLGKPLKSILHCEEDIPVYAASITPRGVAAAAEVCDGLFPIWMDPDKFSVFDEPISKGFAAAGNKTLADFDMSPFVTVVIGDSVEECMLPIRGNMALYIGGMGARDKNFYNDYAKKLGFEEDAVRIQDLYLSGRREEAMAAVPAELIDACHLIGPADRIRDRLQRWKEAGDRGEVGTMLIGSGQPEALQLVAETML</sequence>
<organism evidence="3">
    <name type="scientific">marine metagenome</name>
    <dbReference type="NCBI Taxonomy" id="408172"/>
    <lineage>
        <taxon>unclassified sequences</taxon>
        <taxon>metagenomes</taxon>
        <taxon>ecological metagenomes</taxon>
    </lineage>
</organism>
<dbReference type="Pfam" id="PF00296">
    <property type="entry name" value="Bac_luciferase"/>
    <property type="match status" value="1"/>
</dbReference>
<dbReference type="EMBL" id="UINC01001216">
    <property type="protein sequence ID" value="SUZ74576.1"/>
    <property type="molecule type" value="Genomic_DNA"/>
</dbReference>
<dbReference type="NCBIfam" id="TIGR03559">
    <property type="entry name" value="F420_Rv3520c"/>
    <property type="match status" value="1"/>
</dbReference>
<keyword evidence="1" id="KW-0560">Oxidoreductase</keyword>
<reference evidence="3" key="1">
    <citation type="submission" date="2018-05" db="EMBL/GenBank/DDBJ databases">
        <authorList>
            <person name="Lanie J.A."/>
            <person name="Ng W.-L."/>
            <person name="Kazmierczak K.M."/>
            <person name="Andrzejewski T.M."/>
            <person name="Davidsen T.M."/>
            <person name="Wayne K.J."/>
            <person name="Tettelin H."/>
            <person name="Glass J.I."/>
            <person name="Rusch D."/>
            <person name="Podicherti R."/>
            <person name="Tsui H.-C.T."/>
            <person name="Winkler M.E."/>
        </authorList>
    </citation>
    <scope>NUCLEOTIDE SEQUENCE</scope>
</reference>
<dbReference type="PANTHER" id="PTHR43244">
    <property type="match status" value="1"/>
</dbReference>
<proteinExistence type="predicted"/>
<dbReference type="InterPro" id="IPR036661">
    <property type="entry name" value="Luciferase-like_sf"/>
</dbReference>
<protein>
    <recommendedName>
        <fullName evidence="2">Luciferase-like domain-containing protein</fullName>
    </recommendedName>
</protein>
<evidence type="ECO:0000313" key="3">
    <source>
        <dbReference type="EMBL" id="SUZ74576.1"/>
    </source>
</evidence>
<dbReference type="AlphaFoldDB" id="A0A381Q5E6"/>
<name>A0A381Q5E6_9ZZZZ</name>
<dbReference type="GO" id="GO:0016705">
    <property type="term" value="F:oxidoreductase activity, acting on paired donors, with incorporation or reduction of molecular oxygen"/>
    <property type="evidence" value="ECO:0007669"/>
    <property type="project" value="InterPro"/>
</dbReference>
<dbReference type="SUPFAM" id="SSF51679">
    <property type="entry name" value="Bacterial luciferase-like"/>
    <property type="match status" value="1"/>
</dbReference>
<dbReference type="InterPro" id="IPR011251">
    <property type="entry name" value="Luciferase-like_dom"/>
</dbReference>